<sequence length="633" mass="70249">MGVEEAADAYGRREGYFIDHQSHAFSFKEALRILQLKATSGIIHQPDLTAASFPLTKIKFGSGDDPVACRRAEDLCRTASNKRPMLFLSEFSFVRDSDIRLELPELTSNPDGDVEEYVRMVRSRLASNLSTQWLPLSPTKVEKDEGLQFPKHASRLRALLLRELDCERVPDSGESVLLDDPEHPSILGQLPNTYVNGHRSHSQRSTPPLTPLAEEAGPYIPSTEACQIDFTSEPQSPSRSSEARFRDRLEIGQLDSDIASAASLTASPGLPVFHPGRAVNPRDLMLDEPIVDKRVNGISVAKGETYPSEDLPVLELCEEDVIIDDQPADGYFDEAFAAILEDRRSACMRTVEQERFDPVDSIARIRVPPMGFMIPPPLWKQHTQGSRQMFEWVLNDAAWVQSAQYHPMSKDYDSMLGWAPFAPTAGARRKEVTLPPAHEADISLTPTTGLIVTTLLKVKQRSLPNAKALPQLRERVLGVSRKYESLIVLVSEGNTAGEYANDHPSSDMKAYAEFVRFASALQAGVTVHLVPGAEGILAKWVLKFMCEHSPRNREVSMFIQAQETSWEIYFRRGGMNVLAAQVTAGVLHQRMGNQGLADFVAMSVEQRIATYGSFLGGPKLLAKFSNTLDQSCE</sequence>
<evidence type="ECO:0000313" key="3">
    <source>
        <dbReference type="EMBL" id="KAI6785249.1"/>
    </source>
</evidence>
<dbReference type="GeneID" id="75833368"/>
<reference evidence="3" key="1">
    <citation type="journal article" date="2021" name="J Fungi (Basel)">
        <title>Genomic and Metabolomic Analyses of the Marine Fungus Emericellopsis cladophorae: Insights into Saltwater Adaptability Mechanisms and Its Biosynthetic Potential.</title>
        <authorList>
            <person name="Goncalves M.F.M."/>
            <person name="Hilario S."/>
            <person name="Van de Peer Y."/>
            <person name="Esteves A.C."/>
            <person name="Alves A."/>
        </authorList>
    </citation>
    <scope>NUCLEOTIDE SEQUENCE</scope>
    <source>
        <strain evidence="3">MUM 19.33</strain>
    </source>
</reference>
<dbReference type="RefSeq" id="XP_051366105.1">
    <property type="nucleotide sequence ID" value="XM_051508476.1"/>
</dbReference>
<comment type="caution">
    <text evidence="3">The sequence shown here is derived from an EMBL/GenBank/DDBJ whole genome shotgun (WGS) entry which is preliminary data.</text>
</comment>
<organism evidence="3 4">
    <name type="scientific">Emericellopsis cladophorae</name>
    <dbReference type="NCBI Taxonomy" id="2686198"/>
    <lineage>
        <taxon>Eukaryota</taxon>
        <taxon>Fungi</taxon>
        <taxon>Dikarya</taxon>
        <taxon>Ascomycota</taxon>
        <taxon>Pezizomycotina</taxon>
        <taxon>Sordariomycetes</taxon>
        <taxon>Hypocreomycetidae</taxon>
        <taxon>Hypocreales</taxon>
        <taxon>Bionectriaceae</taxon>
        <taxon>Emericellopsis</taxon>
    </lineage>
</organism>
<proteinExistence type="predicted"/>
<gene>
    <name evidence="3" type="ORF">J7T54_006891</name>
</gene>
<keyword evidence="4" id="KW-1185">Reference proteome</keyword>
<accession>A0A9P9Y9G6</accession>
<dbReference type="Pfam" id="PF23395">
    <property type="entry name" value="SAM_6"/>
    <property type="match status" value="1"/>
</dbReference>
<evidence type="ECO:0000259" key="1">
    <source>
        <dbReference type="Pfam" id="PF23394"/>
    </source>
</evidence>
<protein>
    <submittedName>
        <fullName evidence="3">Uncharacterized protein</fullName>
    </submittedName>
</protein>
<name>A0A9P9Y9G6_9HYPO</name>
<feature type="domain" description="SAM-like" evidence="2">
    <location>
        <begin position="561"/>
        <end position="627"/>
    </location>
</feature>
<evidence type="ECO:0000259" key="2">
    <source>
        <dbReference type="Pfam" id="PF23395"/>
    </source>
</evidence>
<dbReference type="OrthoDB" id="3647246at2759"/>
<dbReference type="Pfam" id="PF23394">
    <property type="entry name" value="DUF7102"/>
    <property type="match status" value="1"/>
</dbReference>
<dbReference type="InterPro" id="IPR057559">
    <property type="entry name" value="SAM_6"/>
</dbReference>
<dbReference type="EMBL" id="JAGIXG020000002">
    <property type="protein sequence ID" value="KAI6785249.1"/>
    <property type="molecule type" value="Genomic_DNA"/>
</dbReference>
<dbReference type="AlphaFoldDB" id="A0A9P9Y9G6"/>
<evidence type="ECO:0000313" key="4">
    <source>
        <dbReference type="Proteomes" id="UP001055219"/>
    </source>
</evidence>
<reference evidence="3" key="2">
    <citation type="submission" date="2022-07" db="EMBL/GenBank/DDBJ databases">
        <authorList>
            <person name="Goncalves M.F.M."/>
            <person name="Hilario S."/>
            <person name="Van De Peer Y."/>
            <person name="Esteves A.C."/>
            <person name="Alves A."/>
        </authorList>
    </citation>
    <scope>NUCLEOTIDE SEQUENCE</scope>
    <source>
        <strain evidence="3">MUM 19.33</strain>
    </source>
</reference>
<dbReference type="InterPro" id="IPR055528">
    <property type="entry name" value="DUF7102"/>
</dbReference>
<dbReference type="Proteomes" id="UP001055219">
    <property type="component" value="Unassembled WGS sequence"/>
</dbReference>
<feature type="domain" description="DUF7102" evidence="1">
    <location>
        <begin position="425"/>
        <end position="551"/>
    </location>
</feature>